<evidence type="ECO:0000256" key="2">
    <source>
        <dbReference type="SAM" id="Phobius"/>
    </source>
</evidence>
<dbReference type="FunFam" id="1.20.1250.20:FF:000724">
    <property type="entry name" value="Monocarboxylate transporter, putative"/>
    <property type="match status" value="1"/>
</dbReference>
<dbReference type="Pfam" id="PF07690">
    <property type="entry name" value="MFS_1"/>
    <property type="match status" value="1"/>
</dbReference>
<protein>
    <submittedName>
        <fullName evidence="4">Putative monocarboxylate transporter</fullName>
    </submittedName>
</protein>
<comment type="subcellular location">
    <subcellularLocation>
        <location evidence="1">Membrane</location>
        <topology evidence="1">Multi-pass membrane protein</topology>
    </subcellularLocation>
</comment>
<feature type="transmembrane region" description="Helical" evidence="2">
    <location>
        <begin position="358"/>
        <end position="379"/>
    </location>
</feature>
<dbReference type="SUPFAM" id="SSF103473">
    <property type="entry name" value="MFS general substrate transporter"/>
    <property type="match status" value="1"/>
</dbReference>
<dbReference type="AlphaFoldDB" id="A0A131Y8B7"/>
<feature type="transmembrane region" description="Helical" evidence="2">
    <location>
        <begin position="385"/>
        <end position="410"/>
    </location>
</feature>
<feature type="transmembrane region" description="Helical" evidence="2">
    <location>
        <begin position="456"/>
        <end position="475"/>
    </location>
</feature>
<evidence type="ECO:0000256" key="1">
    <source>
        <dbReference type="ARBA" id="ARBA00004141"/>
    </source>
</evidence>
<evidence type="ECO:0000259" key="3">
    <source>
        <dbReference type="PROSITE" id="PS50850"/>
    </source>
</evidence>
<keyword evidence="2" id="KW-0812">Transmembrane</keyword>
<dbReference type="InterPro" id="IPR050327">
    <property type="entry name" value="Proton-linked_MCT"/>
</dbReference>
<dbReference type="Gene3D" id="1.20.1250.20">
    <property type="entry name" value="MFS general substrate transporter like domains"/>
    <property type="match status" value="2"/>
</dbReference>
<keyword evidence="2" id="KW-1133">Transmembrane helix</keyword>
<feature type="transmembrane region" description="Helical" evidence="2">
    <location>
        <begin position="327"/>
        <end position="346"/>
    </location>
</feature>
<name>A0A131Y8B7_IXORI</name>
<dbReference type="PANTHER" id="PTHR11360">
    <property type="entry name" value="MONOCARBOXYLATE TRANSPORTER"/>
    <property type="match status" value="1"/>
</dbReference>
<keyword evidence="2" id="KW-0472">Membrane</keyword>
<feature type="transmembrane region" description="Helical" evidence="2">
    <location>
        <begin position="422"/>
        <end position="444"/>
    </location>
</feature>
<accession>A0A131Y8B7</accession>
<evidence type="ECO:0000313" key="4">
    <source>
        <dbReference type="EMBL" id="JAP75753.1"/>
    </source>
</evidence>
<sequence>MDSAKSWVVAAACCWVNVFSYAVFRSTAVLFVNIVQSLGMTREEASWPISLMGIFYCLSAPVAGNLAKHVAIWKLTVCASLVAPLSLAVCFFGNSMPFLVVFLGILHGTSLGFFSLFNAVIGQHFSRYRAIASGIASSGYTIGGLIFPPVFQVLFDEYGLRGGLLLCGAIASHALGGALLYRLPPVAYKHFPSTTNGTSTKNGGTRETKAENLRLVLSCAEEMEHSTPDDNSGSKEIGDQDIQLNSRRSLYFLNHTIQPLSENMPSEKSNTIDAKFKSSERKFFKITLPSFFGLPMFYLIALSYAQILFNMSTYLTVIVDFATDRGVSKWDAVLLLAIYGVADVASRFGSGWISDKKCIKRSAVMSLHFLLWAASYFMLASTTHYTFQVVSAITAGWSNGATSMLVPILVMELVDAQQFSLCFGFVTLIIVLPFSVRPVMIGFFRDTLGDYQGMFMLPPLVQILVVVANTQVRTLRTEVEKGSM</sequence>
<dbReference type="PANTHER" id="PTHR11360:SF303">
    <property type="entry name" value="MAJOR FACILITATOR SUPERFAMILY (MFS) PROFILE DOMAIN-CONTAINING PROTEIN"/>
    <property type="match status" value="1"/>
</dbReference>
<dbReference type="InterPro" id="IPR020846">
    <property type="entry name" value="MFS_dom"/>
</dbReference>
<dbReference type="PROSITE" id="PS50850">
    <property type="entry name" value="MFS"/>
    <property type="match status" value="1"/>
</dbReference>
<feature type="transmembrane region" description="Helical" evidence="2">
    <location>
        <begin position="128"/>
        <end position="151"/>
    </location>
</feature>
<reference evidence="4" key="1">
    <citation type="submission" date="2016-02" db="EMBL/GenBank/DDBJ databases">
        <title>RNAseq analyses of the midgut from blood- or serum-fed Ixodes ricinus ticks.</title>
        <authorList>
            <person name="Perner J."/>
            <person name="Provaznik J."/>
            <person name="Schrenkova J."/>
            <person name="Urbanova V."/>
            <person name="Ribeiro J.M."/>
            <person name="Kopacek P."/>
        </authorList>
    </citation>
    <scope>NUCLEOTIDE SEQUENCE</scope>
    <source>
        <tissue evidence="4">Gut</tissue>
    </source>
</reference>
<dbReference type="GO" id="GO:0016020">
    <property type="term" value="C:membrane"/>
    <property type="evidence" value="ECO:0007669"/>
    <property type="project" value="UniProtKB-SubCell"/>
</dbReference>
<feature type="transmembrane region" description="Helical" evidence="2">
    <location>
        <begin position="163"/>
        <end position="181"/>
    </location>
</feature>
<dbReference type="EMBL" id="GEFM01000043">
    <property type="protein sequence ID" value="JAP75753.1"/>
    <property type="molecule type" value="mRNA"/>
</dbReference>
<organism evidence="4">
    <name type="scientific">Ixodes ricinus</name>
    <name type="common">Common tick</name>
    <name type="synonym">Acarus ricinus</name>
    <dbReference type="NCBI Taxonomy" id="34613"/>
    <lineage>
        <taxon>Eukaryota</taxon>
        <taxon>Metazoa</taxon>
        <taxon>Ecdysozoa</taxon>
        <taxon>Arthropoda</taxon>
        <taxon>Chelicerata</taxon>
        <taxon>Arachnida</taxon>
        <taxon>Acari</taxon>
        <taxon>Parasitiformes</taxon>
        <taxon>Ixodida</taxon>
        <taxon>Ixodoidea</taxon>
        <taxon>Ixodidae</taxon>
        <taxon>Ixodinae</taxon>
        <taxon>Ixodes</taxon>
    </lineage>
</organism>
<proteinExistence type="evidence at transcript level"/>
<feature type="transmembrane region" description="Helical" evidence="2">
    <location>
        <begin position="45"/>
        <end position="64"/>
    </location>
</feature>
<feature type="domain" description="Major facilitator superfamily (MFS) profile" evidence="3">
    <location>
        <begin position="296"/>
        <end position="484"/>
    </location>
</feature>
<dbReference type="InterPro" id="IPR011701">
    <property type="entry name" value="MFS"/>
</dbReference>
<dbReference type="GO" id="GO:0008028">
    <property type="term" value="F:monocarboxylic acid transmembrane transporter activity"/>
    <property type="evidence" value="ECO:0007669"/>
    <property type="project" value="TreeGrafter"/>
</dbReference>
<feature type="transmembrane region" description="Helical" evidence="2">
    <location>
        <begin position="71"/>
        <end position="92"/>
    </location>
</feature>
<feature type="transmembrane region" description="Helical" evidence="2">
    <location>
        <begin position="7"/>
        <end position="25"/>
    </location>
</feature>
<feature type="transmembrane region" description="Helical" evidence="2">
    <location>
        <begin position="98"/>
        <end position="121"/>
    </location>
</feature>
<dbReference type="InterPro" id="IPR036259">
    <property type="entry name" value="MFS_trans_sf"/>
</dbReference>
<feature type="transmembrane region" description="Helical" evidence="2">
    <location>
        <begin position="286"/>
        <end position="307"/>
    </location>
</feature>